<dbReference type="Proteomes" id="UP000440096">
    <property type="component" value="Unassembled WGS sequence"/>
</dbReference>
<feature type="compositionally biased region" description="Polar residues" evidence="2">
    <location>
        <begin position="209"/>
        <end position="219"/>
    </location>
</feature>
<feature type="domain" description="PPE" evidence="3">
    <location>
        <begin position="68"/>
        <end position="212"/>
    </location>
</feature>
<accession>A0A6N7ZAD4</accession>
<comment type="caution">
    <text evidence="4">The sequence shown here is derived from an EMBL/GenBank/DDBJ whole genome shotgun (WGS) entry which is preliminary data.</text>
</comment>
<evidence type="ECO:0000256" key="1">
    <source>
        <dbReference type="ARBA" id="ARBA00010652"/>
    </source>
</evidence>
<evidence type="ECO:0000259" key="3">
    <source>
        <dbReference type="Pfam" id="PF00823"/>
    </source>
</evidence>
<dbReference type="Gene3D" id="1.20.1260.20">
    <property type="entry name" value="PPE superfamily"/>
    <property type="match status" value="1"/>
</dbReference>
<feature type="non-terminal residue" evidence="4">
    <location>
        <position position="236"/>
    </location>
</feature>
<name>A0A6N7ZAD4_9PSEU</name>
<gene>
    <name evidence="4" type="ORF">GKO32_32690</name>
</gene>
<dbReference type="EMBL" id="WMBA01000074">
    <property type="protein sequence ID" value="MTD58702.1"/>
    <property type="molecule type" value="Genomic_DNA"/>
</dbReference>
<reference evidence="4 5" key="1">
    <citation type="submission" date="2019-11" db="EMBL/GenBank/DDBJ databases">
        <title>Draft genome of Amycolatopsis RM579.</title>
        <authorList>
            <person name="Duangmal K."/>
            <person name="Mingma R."/>
        </authorList>
    </citation>
    <scope>NUCLEOTIDE SEQUENCE [LARGE SCALE GENOMIC DNA]</scope>
    <source>
        <strain evidence="4 5">RM579</strain>
    </source>
</reference>
<keyword evidence="5" id="KW-1185">Reference proteome</keyword>
<dbReference type="Pfam" id="PF00823">
    <property type="entry name" value="PPE"/>
    <property type="match status" value="1"/>
</dbReference>
<evidence type="ECO:0000313" key="4">
    <source>
        <dbReference type="EMBL" id="MTD58702.1"/>
    </source>
</evidence>
<evidence type="ECO:0000256" key="2">
    <source>
        <dbReference type="SAM" id="MobiDB-lite"/>
    </source>
</evidence>
<dbReference type="AlphaFoldDB" id="A0A6N7ZAD4"/>
<feature type="region of interest" description="Disordered" evidence="2">
    <location>
        <begin position="209"/>
        <end position="236"/>
    </location>
</feature>
<dbReference type="InterPro" id="IPR000030">
    <property type="entry name" value="PPE_dom"/>
</dbReference>
<dbReference type="SUPFAM" id="SSF140459">
    <property type="entry name" value="PE/PPE dimer-like"/>
    <property type="match status" value="1"/>
</dbReference>
<protein>
    <submittedName>
        <fullName evidence="4">PPE domain-containing protein</fullName>
    </submittedName>
</protein>
<dbReference type="InterPro" id="IPR038332">
    <property type="entry name" value="PPE_sf"/>
</dbReference>
<comment type="similarity">
    <text evidence="1">Belongs to the mycobacterial PPE family.</text>
</comment>
<organism evidence="4 5">
    <name type="scientific">Amycolatopsis pithecellobii</name>
    <dbReference type="NCBI Taxonomy" id="664692"/>
    <lineage>
        <taxon>Bacteria</taxon>
        <taxon>Bacillati</taxon>
        <taxon>Actinomycetota</taxon>
        <taxon>Actinomycetes</taxon>
        <taxon>Pseudonocardiales</taxon>
        <taxon>Pseudonocardiaceae</taxon>
        <taxon>Amycolatopsis</taxon>
    </lineage>
</organism>
<dbReference type="OrthoDB" id="3638056at2"/>
<evidence type="ECO:0000313" key="5">
    <source>
        <dbReference type="Proteomes" id="UP000440096"/>
    </source>
</evidence>
<proteinExistence type="inferred from homology"/>
<sequence length="236" mass="24929">MSDMGNPAMTGMVIGTTIMPGAGTVIGTMTGGLVGLFSGPEAQHQQASIGGRTIDARQIWEQIHPGTADSLHEGAGAASKLHSVHDNRAALIDEINKAMDAAWQGDASQQVQAGAHPLGIWLRDSASNLQKSGSYLTNQGEAFDAAHRQVQEIAANPPHAGLIDHMNPFSDKDDEIKKYNEQGQTNVQAFQNYYQASAQNAAGMPQYSAWQGNTFSETGGPNKKETGGPTKTEIGS</sequence>